<gene>
    <name evidence="8" type="primary">tsaD</name>
    <name evidence="10" type="ORF">COU18_03610</name>
</gene>
<name>A0A2H0UBF6_9BACT</name>
<proteinExistence type="inferred from homology"/>
<evidence type="ECO:0000256" key="1">
    <source>
        <dbReference type="ARBA" id="ARBA00022490"/>
    </source>
</evidence>
<keyword evidence="1 8" id="KW-0963">Cytoplasm</keyword>
<dbReference type="PANTHER" id="PTHR11735">
    <property type="entry name" value="TRNA N6-ADENOSINE THREONYLCARBAMOYLTRANSFERASE"/>
    <property type="match status" value="1"/>
</dbReference>
<dbReference type="GO" id="GO:0002949">
    <property type="term" value="P:tRNA threonylcarbamoyladenosine modification"/>
    <property type="evidence" value="ECO:0007669"/>
    <property type="project" value="UniProtKB-UniRule"/>
</dbReference>
<feature type="binding site" evidence="8">
    <location>
        <position position="329"/>
    </location>
    <ligand>
        <name>substrate</name>
    </ligand>
</feature>
<dbReference type="InterPro" id="IPR043129">
    <property type="entry name" value="ATPase_NBD"/>
</dbReference>
<comment type="subcellular location">
    <subcellularLocation>
        <location evidence="8">Cytoplasm</location>
    </subcellularLocation>
</comment>
<evidence type="ECO:0000256" key="3">
    <source>
        <dbReference type="ARBA" id="ARBA00022694"/>
    </source>
</evidence>
<dbReference type="InterPro" id="IPR017861">
    <property type="entry name" value="KAE1/TsaD"/>
</dbReference>
<dbReference type="GO" id="GO:0061711">
    <property type="term" value="F:tRNA N(6)-L-threonylcarbamoyladenine synthase activity"/>
    <property type="evidence" value="ECO:0007669"/>
    <property type="project" value="UniProtKB-EC"/>
</dbReference>
<comment type="similarity">
    <text evidence="8">Belongs to the KAE1 / TsaD family.</text>
</comment>
<dbReference type="InterPro" id="IPR017860">
    <property type="entry name" value="Peptidase_M22_CS"/>
</dbReference>
<protein>
    <recommendedName>
        <fullName evidence="8">tRNA N6-adenosine threonylcarbamoyltransferase</fullName>
        <ecNumber evidence="8">2.3.1.234</ecNumber>
    </recommendedName>
    <alternativeName>
        <fullName evidence="8">N6-L-threonylcarbamoyladenine synthase</fullName>
        <shortName evidence="8">t(6)A synthase</shortName>
    </alternativeName>
    <alternativeName>
        <fullName evidence="8">t(6)A37 threonylcarbamoyladenosine biosynthesis protein TsaD</fullName>
    </alternativeName>
    <alternativeName>
        <fullName evidence="8">tRNA threonylcarbamoyladenosine biosynthesis protein TsaD</fullName>
    </alternativeName>
</protein>
<dbReference type="InterPro" id="IPR022450">
    <property type="entry name" value="TsaD"/>
</dbReference>
<evidence type="ECO:0000256" key="5">
    <source>
        <dbReference type="ARBA" id="ARBA00023004"/>
    </source>
</evidence>
<keyword evidence="6 8" id="KW-0012">Acyltransferase</keyword>
<dbReference type="InterPro" id="IPR000905">
    <property type="entry name" value="Gcp-like_dom"/>
</dbReference>
<feature type="binding site" evidence="8">
    <location>
        <position position="359"/>
    </location>
    <ligand>
        <name>Fe cation</name>
        <dbReference type="ChEBI" id="CHEBI:24875"/>
    </ligand>
</feature>
<evidence type="ECO:0000256" key="4">
    <source>
        <dbReference type="ARBA" id="ARBA00022723"/>
    </source>
</evidence>
<keyword evidence="4 8" id="KW-0479">Metal-binding</keyword>
<dbReference type="Pfam" id="PF00814">
    <property type="entry name" value="TsaD"/>
    <property type="match status" value="2"/>
</dbReference>
<evidence type="ECO:0000256" key="2">
    <source>
        <dbReference type="ARBA" id="ARBA00022679"/>
    </source>
</evidence>
<evidence type="ECO:0000256" key="6">
    <source>
        <dbReference type="ARBA" id="ARBA00023315"/>
    </source>
</evidence>
<feature type="binding site" evidence="8">
    <location>
        <position position="233"/>
    </location>
    <ligand>
        <name>substrate</name>
    </ligand>
</feature>
<dbReference type="SUPFAM" id="SSF53067">
    <property type="entry name" value="Actin-like ATPase domain"/>
    <property type="match status" value="2"/>
</dbReference>
<sequence length="395" mass="42708">MKVLGIETSCDETAVCLIEAEGAFGDNFGFKILGNTLISQAALHAEFGGVFPNLAKREHAKNLVPILAQTLTEAGVLKPTTTPVSGALLLPLKETLSREPELLQALIPFLLRYEKPDLDAIAVTYGPGLEPALWVGINFARALSAVWNIPIVATNHMEGHLVMPMMSVGSAKSGTLISFEFPVLALLISGGHTELVLSKSFGEYEVIGQTRDDAAGEAFDKVARLLGLPYPGGPEISRLAEEARREEKTFDFQLPRPMMHEDNFDFSFSGLKTAVRRLVDGKTLSEDEKKQMSREFEDSVADVLVGKTMRAVDEYGVNTVVVGGGVSANSYIREQLTDACQLQATSCKLLLPPPELSTDNALMIALAGYFHALEKDFADPAAMVARGNLQIGQKT</sequence>
<dbReference type="GO" id="GO:0005506">
    <property type="term" value="F:iron ion binding"/>
    <property type="evidence" value="ECO:0007669"/>
    <property type="project" value="UniProtKB-UniRule"/>
</dbReference>
<reference evidence="11" key="1">
    <citation type="submission" date="2017-09" db="EMBL/GenBank/DDBJ databases">
        <title>Depth-based differentiation of microbial function through sediment-hosted aquifers and enrichment of novel symbionts in the deep terrestrial subsurface.</title>
        <authorList>
            <person name="Probst A.J."/>
            <person name="Ladd B."/>
            <person name="Jarett J.K."/>
            <person name="Geller-Mcgrath D.E."/>
            <person name="Sieber C.M.K."/>
            <person name="Emerson J.B."/>
            <person name="Anantharaman K."/>
            <person name="Thomas B.C."/>
            <person name="Malmstrom R."/>
            <person name="Stieglmeier M."/>
            <person name="Klingl A."/>
            <person name="Woyke T."/>
            <person name="Ryan C.M."/>
            <person name="Banfield J.F."/>
        </authorList>
    </citation>
    <scope>NUCLEOTIDE SEQUENCE [LARGE SCALE GENOMIC DNA]</scope>
</reference>
<dbReference type="FunFam" id="3.30.420.40:FF:000040">
    <property type="entry name" value="tRNA N6-adenosine threonylcarbamoyltransferase"/>
    <property type="match status" value="1"/>
</dbReference>
<accession>A0A2H0UBF6</accession>
<feature type="domain" description="Gcp-like" evidence="9">
    <location>
        <begin position="31"/>
        <end position="76"/>
    </location>
</feature>
<organism evidence="10 11">
    <name type="scientific">Candidatus Kaiserbacteria bacterium CG10_big_fil_rev_8_21_14_0_10_51_14</name>
    <dbReference type="NCBI Taxonomy" id="1974610"/>
    <lineage>
        <taxon>Bacteria</taxon>
        <taxon>Candidatus Kaiseribacteriota</taxon>
    </lineage>
</organism>
<dbReference type="AlphaFoldDB" id="A0A2H0UBF6"/>
<dbReference type="Gene3D" id="3.30.420.40">
    <property type="match status" value="3"/>
</dbReference>
<feature type="binding site" evidence="8">
    <location>
        <begin position="187"/>
        <end position="191"/>
    </location>
    <ligand>
        <name>substrate</name>
    </ligand>
</feature>
<feature type="binding site" evidence="8">
    <location>
        <position position="160"/>
    </location>
    <ligand>
        <name>Fe cation</name>
        <dbReference type="ChEBI" id="CHEBI:24875"/>
    </ligand>
</feature>
<keyword evidence="2 8" id="KW-0808">Transferase</keyword>
<dbReference type="HAMAP" id="MF_01445">
    <property type="entry name" value="TsaD"/>
    <property type="match status" value="1"/>
</dbReference>
<feature type="binding site" evidence="8">
    <location>
        <position position="220"/>
    </location>
    <ligand>
        <name>substrate</name>
    </ligand>
</feature>
<dbReference type="PANTHER" id="PTHR11735:SF6">
    <property type="entry name" value="TRNA N6-ADENOSINE THREONYLCARBAMOYLTRANSFERASE, MITOCHONDRIAL"/>
    <property type="match status" value="1"/>
</dbReference>
<evidence type="ECO:0000259" key="9">
    <source>
        <dbReference type="Pfam" id="PF00814"/>
    </source>
</evidence>
<comment type="caution">
    <text evidence="8">Lacks conserved residue(s) required for the propagation of feature annotation.</text>
</comment>
<comment type="cofactor">
    <cofactor evidence="8">
        <name>Fe(2+)</name>
        <dbReference type="ChEBI" id="CHEBI:29033"/>
    </cofactor>
    <text evidence="8">Binds 1 Fe(2+) ion per subunit.</text>
</comment>
<evidence type="ECO:0000313" key="11">
    <source>
        <dbReference type="Proteomes" id="UP000231192"/>
    </source>
</evidence>
<dbReference type="PRINTS" id="PR00789">
    <property type="entry name" value="OSIALOPTASE"/>
</dbReference>
<evidence type="ECO:0000256" key="7">
    <source>
        <dbReference type="ARBA" id="ARBA00048117"/>
    </source>
</evidence>
<evidence type="ECO:0000313" key="10">
    <source>
        <dbReference type="EMBL" id="PIR83732.1"/>
    </source>
</evidence>
<dbReference type="NCBIfam" id="TIGR00329">
    <property type="entry name" value="gcp_kae1"/>
    <property type="match status" value="1"/>
</dbReference>
<comment type="catalytic activity">
    <reaction evidence="7 8">
        <text>L-threonylcarbamoyladenylate + adenosine(37) in tRNA = N(6)-L-threonylcarbamoyladenosine(37) in tRNA + AMP + H(+)</text>
        <dbReference type="Rhea" id="RHEA:37059"/>
        <dbReference type="Rhea" id="RHEA-COMP:10162"/>
        <dbReference type="Rhea" id="RHEA-COMP:10163"/>
        <dbReference type="ChEBI" id="CHEBI:15378"/>
        <dbReference type="ChEBI" id="CHEBI:73682"/>
        <dbReference type="ChEBI" id="CHEBI:74411"/>
        <dbReference type="ChEBI" id="CHEBI:74418"/>
        <dbReference type="ChEBI" id="CHEBI:456215"/>
        <dbReference type="EC" id="2.3.1.234"/>
    </reaction>
</comment>
<comment type="caution">
    <text evidence="10">The sequence shown here is derived from an EMBL/GenBank/DDBJ whole genome shotgun (WGS) entry which is preliminary data.</text>
</comment>
<feature type="domain" description="Gcp-like" evidence="9">
    <location>
        <begin position="114"/>
        <end position="365"/>
    </location>
</feature>
<comment type="function">
    <text evidence="8">Required for the formation of a threonylcarbamoyl group on adenosine at position 37 (t(6)A37) in tRNAs that read codons beginning with adenine. Is involved in the transfer of the threonylcarbamoyl moiety of threonylcarbamoyl-AMP (TC-AMP) to the N6 group of A37, together with TsaE and TsaB. TsaD likely plays a direct catalytic role in this reaction.</text>
</comment>
<dbReference type="PROSITE" id="PS01016">
    <property type="entry name" value="GLYCOPROTEASE"/>
    <property type="match status" value="1"/>
</dbReference>
<dbReference type="EC" id="2.3.1.234" evidence="8"/>
<keyword evidence="5 8" id="KW-0408">Iron</keyword>
<evidence type="ECO:0000256" key="8">
    <source>
        <dbReference type="HAMAP-Rule" id="MF_01445"/>
    </source>
</evidence>
<keyword evidence="3 8" id="KW-0819">tRNA processing</keyword>
<feature type="binding site" evidence="8">
    <location>
        <position position="156"/>
    </location>
    <ligand>
        <name>Fe cation</name>
        <dbReference type="ChEBI" id="CHEBI:24875"/>
    </ligand>
</feature>
<dbReference type="EMBL" id="PFBK01000008">
    <property type="protein sequence ID" value="PIR83732.1"/>
    <property type="molecule type" value="Genomic_DNA"/>
</dbReference>
<dbReference type="GO" id="GO:0005737">
    <property type="term" value="C:cytoplasm"/>
    <property type="evidence" value="ECO:0007669"/>
    <property type="project" value="UniProtKB-SubCell"/>
</dbReference>
<dbReference type="Proteomes" id="UP000231192">
    <property type="component" value="Unassembled WGS sequence"/>
</dbReference>